<dbReference type="Pfam" id="PF13538">
    <property type="entry name" value="UvrD_C_2"/>
    <property type="match status" value="1"/>
</dbReference>
<dbReference type="InterPro" id="IPR050534">
    <property type="entry name" value="Coronavir_polyprotein_1ab"/>
</dbReference>
<dbReference type="GO" id="GO:0009338">
    <property type="term" value="C:exodeoxyribonuclease V complex"/>
    <property type="evidence" value="ECO:0007669"/>
    <property type="project" value="InterPro"/>
</dbReference>
<comment type="function">
    <text evidence="3">A helicase/nuclease that prepares dsDNA breaks (DSB) for recombinational DNA repair. Binds to DSBs and unwinds DNA via a highly rapid and processive ATP-dependent bidirectional helicase activity. Unwinds dsDNA until it encounters a Chi (crossover hotspot instigator) sequence from the 3' direction. Cuts ssDNA a few nucleotides 3' to the Chi site. The properties and activities of the enzyme are changed at Chi. The Chi-altered holoenzyme produces a long 3'-ssDNA overhang and facilitates RecA-binding to the ssDNA for homologous DNA recombination and repair. Holoenzyme degrades any linearized DNA that is unable to undergo homologous recombination. In the holoenzyme this subunit has ssDNA-dependent ATPase and 5'-3' helicase activity. When added to pre-assembled RecBC greatly stimulates nuclease activity and augments holoenzyme processivity. Negatively regulates the RecA-loading ability of RecBCD.</text>
</comment>
<dbReference type="GO" id="GO:0003677">
    <property type="term" value="F:DNA binding"/>
    <property type="evidence" value="ECO:0007669"/>
    <property type="project" value="UniProtKB-UniRule"/>
</dbReference>
<keyword evidence="3" id="KW-0269">Exonuclease</keyword>
<dbReference type="PANTHER" id="PTHR43788">
    <property type="entry name" value="DNA2/NAM7 HELICASE FAMILY MEMBER"/>
    <property type="match status" value="1"/>
</dbReference>
<dbReference type="SUPFAM" id="SSF52540">
    <property type="entry name" value="P-loop containing nucleoside triphosphate hydrolases"/>
    <property type="match status" value="1"/>
</dbReference>
<feature type="domain" description="UvrD-like helicase C-terminal" evidence="4">
    <location>
        <begin position="515"/>
        <end position="563"/>
    </location>
</feature>
<protein>
    <recommendedName>
        <fullName evidence="3">RecBCD enzyme subunit RecD</fullName>
        <ecNumber evidence="3">5.6.2.3</ecNumber>
    </recommendedName>
    <alternativeName>
        <fullName evidence="3">DNA 5'-3' helicase subunit RecD</fullName>
    </alternativeName>
    <alternativeName>
        <fullName evidence="3">Exonuclease V subunit RecD</fullName>
        <shortName evidence="3">ExoV subunit RecD</shortName>
    </alternativeName>
    <alternativeName>
        <fullName evidence="3">Helicase/nuclease RecBCD subunit RecD</fullName>
    </alternativeName>
</protein>
<name>A0A1H3YXL6_9BACT</name>
<dbReference type="GO" id="GO:0017116">
    <property type="term" value="F:single-stranded DNA helicase activity"/>
    <property type="evidence" value="ECO:0007669"/>
    <property type="project" value="TreeGrafter"/>
</dbReference>
<dbReference type="InterPro" id="IPR027785">
    <property type="entry name" value="UvrD-like_helicase_C"/>
</dbReference>
<comment type="catalytic activity">
    <reaction evidence="3">
        <text>ATP + H2O = ADP + phosphate + H(+)</text>
        <dbReference type="Rhea" id="RHEA:13065"/>
        <dbReference type="ChEBI" id="CHEBI:15377"/>
        <dbReference type="ChEBI" id="CHEBI:15378"/>
        <dbReference type="ChEBI" id="CHEBI:30616"/>
        <dbReference type="ChEBI" id="CHEBI:43474"/>
        <dbReference type="ChEBI" id="CHEBI:456216"/>
        <dbReference type="EC" id="5.6.2.3"/>
    </reaction>
</comment>
<dbReference type="GO" id="GO:0005524">
    <property type="term" value="F:ATP binding"/>
    <property type="evidence" value="ECO:0007669"/>
    <property type="project" value="UniProtKB-UniRule"/>
</dbReference>
<dbReference type="GO" id="GO:0008854">
    <property type="term" value="F:exodeoxyribonuclease V activity"/>
    <property type="evidence" value="ECO:0007669"/>
    <property type="project" value="InterPro"/>
</dbReference>
<keyword evidence="1 3" id="KW-0547">Nucleotide-binding</keyword>
<dbReference type="PANTHER" id="PTHR43788:SF6">
    <property type="entry name" value="DNA HELICASE B"/>
    <property type="match status" value="1"/>
</dbReference>
<dbReference type="HAMAP" id="MF_01487">
    <property type="entry name" value="RecD"/>
    <property type="match status" value="1"/>
</dbReference>
<comment type="similarity">
    <text evidence="3">Belongs to the RecD family.</text>
</comment>
<dbReference type="AlphaFoldDB" id="A0A1H3YXL6"/>
<dbReference type="Pfam" id="PF13245">
    <property type="entry name" value="AAA_19"/>
    <property type="match status" value="1"/>
</dbReference>
<dbReference type="Gene3D" id="3.40.50.300">
    <property type="entry name" value="P-loop containing nucleotide triphosphate hydrolases"/>
    <property type="match status" value="3"/>
</dbReference>
<keyword evidence="6" id="KW-1185">Reference proteome</keyword>
<dbReference type="OrthoDB" id="9803432at2"/>
<dbReference type="InterPro" id="IPR006344">
    <property type="entry name" value="RecD"/>
</dbReference>
<keyword evidence="3" id="KW-0378">Hydrolase</keyword>
<dbReference type="GO" id="GO:0000724">
    <property type="term" value="P:double-strand break repair via homologous recombination"/>
    <property type="evidence" value="ECO:0007669"/>
    <property type="project" value="UniProtKB-UniRule"/>
</dbReference>
<keyword evidence="3" id="KW-0413">Isomerase</keyword>
<comment type="subunit">
    <text evidence="3">Heterotrimer of RecB, RecC and RecD. All subunits contribute to DNA-binding.</text>
</comment>
<evidence type="ECO:0000259" key="4">
    <source>
        <dbReference type="Pfam" id="PF13538"/>
    </source>
</evidence>
<dbReference type="Gene3D" id="2.30.30.940">
    <property type="match status" value="1"/>
</dbReference>
<accession>A0A1H3YXL6</accession>
<dbReference type="EC" id="5.6.2.3" evidence="3"/>
<dbReference type="NCBIfam" id="TIGR01447">
    <property type="entry name" value="recD"/>
    <property type="match status" value="1"/>
</dbReference>
<evidence type="ECO:0000256" key="2">
    <source>
        <dbReference type="ARBA" id="ARBA00022840"/>
    </source>
</evidence>
<keyword evidence="3" id="KW-0227">DNA damage</keyword>
<sequence length="590" mass="65824">MSTQVNVHQVFARYFKDPTIEPYLFELSRMLAEGHICYDPTLIDVEELKQAGYDQLPDLNALTKSPLISDGNQHTPFVLINNNLYMQRYYYYESLVLERIKEFILEENKTRSERFKKILDLKEIIAGLFGSKHMQQGPVDWQLMAALTAVLHDFSIITGGPGTGKTTTVAKVLALLLHMNRALKIALCAPTGKAAARMAESLRYAGKDSAPFIKDVFEALKPATIHRLLGSSEHNVRFKHNRENPLLADIVIVDEASMIDVALMAKLMDAIGQGTKLILLGDKDQLASVEAGSLFGDLCKALPVLNEFSNGYLDDLKSLLPEGTILPARGDNRGANHLLYEHIVELKYSHRFSDQKGIGKLSKAILNNQPDKIAGFFDNLDEEVKIDSSYDKRLFEDFVMGYLDFIKEKDIKVALKKINQLRVLAAVRETAQGVHAINAAIEKILKQKAGLKPYSIFYENRPIMVTSNNHQLGLFNGDIGIIRAAEDGIMRAWFEAADGSLKSVLPGFINSMETAFAMTIHKSQGSEFNQVMILLPEKKQAERMMTRELLYTAVTRAKEKVIIQGSQEAILSAAAIGIHRGSGVIKRLCK</sequence>
<keyword evidence="2 3" id="KW-0067">ATP-binding</keyword>
<keyword evidence="3" id="KW-0540">Nuclease</keyword>
<dbReference type="Proteomes" id="UP000199041">
    <property type="component" value="Unassembled WGS sequence"/>
</dbReference>
<organism evidence="5 6">
    <name type="scientific">Arachidicoccus rhizosphaerae</name>
    <dbReference type="NCBI Taxonomy" id="551991"/>
    <lineage>
        <taxon>Bacteria</taxon>
        <taxon>Pseudomonadati</taxon>
        <taxon>Bacteroidota</taxon>
        <taxon>Chitinophagia</taxon>
        <taxon>Chitinophagales</taxon>
        <taxon>Chitinophagaceae</taxon>
        <taxon>Arachidicoccus</taxon>
    </lineage>
</organism>
<comment type="miscellaneous">
    <text evidence="3">In the RecBCD complex, RecB has a slow 3'-5' helicase, an exonuclease activity and loads RecA onto ssDNA, RecD has a fast 5'-3' helicase activity, while RecC stimulates the ATPase and processivity of the RecB helicase and contributes to recognition of the Chi site.</text>
</comment>
<dbReference type="STRING" id="551991.SAMN05192529_109114"/>
<proteinExistence type="inferred from homology"/>
<dbReference type="InterPro" id="IPR027417">
    <property type="entry name" value="P-loop_NTPase"/>
</dbReference>
<evidence type="ECO:0000313" key="5">
    <source>
        <dbReference type="EMBL" id="SEA16206.1"/>
    </source>
</evidence>
<evidence type="ECO:0000256" key="3">
    <source>
        <dbReference type="HAMAP-Rule" id="MF_01487"/>
    </source>
</evidence>
<dbReference type="RefSeq" id="WP_091397206.1">
    <property type="nucleotide sequence ID" value="NZ_FNQY01000009.1"/>
</dbReference>
<dbReference type="CDD" id="cd17933">
    <property type="entry name" value="DEXSc_RecD-like"/>
    <property type="match status" value="1"/>
</dbReference>
<keyword evidence="3 5" id="KW-0347">Helicase</keyword>
<dbReference type="GO" id="GO:0043139">
    <property type="term" value="F:5'-3' DNA helicase activity"/>
    <property type="evidence" value="ECO:0007669"/>
    <property type="project" value="UniProtKB-UniRule"/>
</dbReference>
<feature type="binding site" evidence="3">
    <location>
        <begin position="159"/>
        <end position="166"/>
    </location>
    <ligand>
        <name>ATP</name>
        <dbReference type="ChEBI" id="CHEBI:30616"/>
    </ligand>
</feature>
<dbReference type="GO" id="GO:0016887">
    <property type="term" value="F:ATP hydrolysis activity"/>
    <property type="evidence" value="ECO:0007669"/>
    <property type="project" value="RHEA"/>
</dbReference>
<dbReference type="EMBL" id="FNQY01000009">
    <property type="protein sequence ID" value="SEA16206.1"/>
    <property type="molecule type" value="Genomic_DNA"/>
</dbReference>
<reference evidence="5 6" key="1">
    <citation type="submission" date="2016-10" db="EMBL/GenBank/DDBJ databases">
        <authorList>
            <person name="de Groot N.N."/>
        </authorList>
    </citation>
    <scope>NUCLEOTIDE SEQUENCE [LARGE SCALE GENOMIC DNA]</scope>
    <source>
        <strain evidence="5 6">Vu-144</strain>
    </source>
</reference>
<evidence type="ECO:0000256" key="1">
    <source>
        <dbReference type="ARBA" id="ARBA00022741"/>
    </source>
</evidence>
<keyword evidence="3" id="KW-0234">DNA repair</keyword>
<keyword evidence="3" id="KW-0238">DNA-binding</keyword>
<evidence type="ECO:0000313" key="6">
    <source>
        <dbReference type="Proteomes" id="UP000199041"/>
    </source>
</evidence>
<gene>
    <name evidence="3" type="primary">recD</name>
    <name evidence="5" type="ORF">SAMN05192529_109114</name>
</gene>
<dbReference type="CDD" id="cd18809">
    <property type="entry name" value="SF1_C_RecD"/>
    <property type="match status" value="1"/>
</dbReference>